<keyword evidence="2" id="KW-1185">Reference proteome</keyword>
<organism evidence="1 2">
    <name type="scientific">Entomophthora muscae</name>
    <dbReference type="NCBI Taxonomy" id="34485"/>
    <lineage>
        <taxon>Eukaryota</taxon>
        <taxon>Fungi</taxon>
        <taxon>Fungi incertae sedis</taxon>
        <taxon>Zoopagomycota</taxon>
        <taxon>Entomophthoromycotina</taxon>
        <taxon>Entomophthoromycetes</taxon>
        <taxon>Entomophthorales</taxon>
        <taxon>Entomophthoraceae</taxon>
        <taxon>Entomophthora</taxon>
    </lineage>
</organism>
<reference evidence="1" key="1">
    <citation type="submission" date="2022-04" db="EMBL/GenBank/DDBJ databases">
        <title>Genome of the entomopathogenic fungus Entomophthora muscae.</title>
        <authorList>
            <person name="Elya C."/>
            <person name="Lovett B.R."/>
            <person name="Lee E."/>
            <person name="Macias A.M."/>
            <person name="Hajek A.E."/>
            <person name="De Bivort B.L."/>
            <person name="Kasson M.T."/>
            <person name="De Fine Licht H.H."/>
            <person name="Stajich J.E."/>
        </authorList>
    </citation>
    <scope>NUCLEOTIDE SEQUENCE</scope>
    <source>
        <strain evidence="1">Berkeley</strain>
    </source>
</reference>
<dbReference type="EMBL" id="QTSX02005809">
    <property type="protein sequence ID" value="KAJ9057288.1"/>
    <property type="molecule type" value="Genomic_DNA"/>
</dbReference>
<gene>
    <name evidence="1" type="primary">RAD23_1</name>
    <name evidence="1" type="ORF">DSO57_1024176</name>
</gene>
<name>A0ACC2S4I9_9FUNG</name>
<comment type="caution">
    <text evidence="1">The sequence shown here is derived from an EMBL/GenBank/DDBJ whole genome shotgun (WGS) entry which is preliminary data.</text>
</comment>
<dbReference type="Proteomes" id="UP001165960">
    <property type="component" value="Unassembled WGS sequence"/>
</dbReference>
<proteinExistence type="predicted"/>
<accession>A0ACC2S4I9</accession>
<sequence>MQVRVKDLKNKEFKVTIEPSSTILELKQLIGKELDVPTEEQKLIYSGKILSNDITVEKAGISESGFVVCMISKKTKVQANTAPRAPVQNTPEVAAAPIPVPVPVGDLMRPIESSAPADLSDPSALVTGSEYEAAVSNFLEMGFEKKLIAQAMRAAFNNPVRATEYLLNGIPDALVAEAAAPSVPGSTNAAQSPAPVSSETSGNLFQAAAQQAAARQQSGGDVDLSALRQSSQFQLIRQAIQENPSLLQPILSSLGAANPHLFQQISANPDAFLQLLNESEDESAGATLGSEDGGEGVPPPGQQYIQVTQEENDAISRLEALGFSRELVIQAYFACDKNEQLAANYLFDHGNDD</sequence>
<protein>
    <submittedName>
        <fullName evidence="1">UV excision repair protein rad23</fullName>
    </submittedName>
</protein>
<evidence type="ECO:0000313" key="1">
    <source>
        <dbReference type="EMBL" id="KAJ9057288.1"/>
    </source>
</evidence>
<evidence type="ECO:0000313" key="2">
    <source>
        <dbReference type="Proteomes" id="UP001165960"/>
    </source>
</evidence>